<evidence type="ECO:0000313" key="2">
    <source>
        <dbReference type="Proteomes" id="UP000271098"/>
    </source>
</evidence>
<sequence length="139" mass="16012">MIDKMLHRFYNFRRCNERAIFIPSTIIVQGQLISCPEIVHKSKPCPQAYQGVDLSVINDLAITFYYDIEPVPLLRTDLPEFLYRADVPSEVTVSADGSVDGVLFWFKSVYGKYSYSAYEHSTYARCAVFLFDKSRKMST</sequence>
<name>A0A183EPE5_9BILA</name>
<evidence type="ECO:0000313" key="1">
    <source>
        <dbReference type="EMBL" id="VDN40616.1"/>
    </source>
</evidence>
<dbReference type="Proteomes" id="UP000271098">
    <property type="component" value="Unassembled WGS sequence"/>
</dbReference>
<evidence type="ECO:0000313" key="3">
    <source>
        <dbReference type="WBParaSite" id="GPUH_0002286301-mRNA-1"/>
    </source>
</evidence>
<organism evidence="3">
    <name type="scientific">Gongylonema pulchrum</name>
    <dbReference type="NCBI Taxonomy" id="637853"/>
    <lineage>
        <taxon>Eukaryota</taxon>
        <taxon>Metazoa</taxon>
        <taxon>Ecdysozoa</taxon>
        <taxon>Nematoda</taxon>
        <taxon>Chromadorea</taxon>
        <taxon>Rhabditida</taxon>
        <taxon>Spirurina</taxon>
        <taxon>Spiruromorpha</taxon>
        <taxon>Spiruroidea</taxon>
        <taxon>Gongylonematidae</taxon>
        <taxon>Gongylonema</taxon>
    </lineage>
</organism>
<protein>
    <submittedName>
        <fullName evidence="3">Peptidase S1 domain-containing protein</fullName>
    </submittedName>
</protein>
<dbReference type="EMBL" id="UYRT01096097">
    <property type="protein sequence ID" value="VDN40616.1"/>
    <property type="molecule type" value="Genomic_DNA"/>
</dbReference>
<keyword evidence="2" id="KW-1185">Reference proteome</keyword>
<accession>A0A183EPE5</accession>
<reference evidence="3" key="1">
    <citation type="submission" date="2016-06" db="UniProtKB">
        <authorList>
            <consortium name="WormBaseParasite"/>
        </authorList>
    </citation>
    <scope>IDENTIFICATION</scope>
</reference>
<reference evidence="1 2" key="2">
    <citation type="submission" date="2018-11" db="EMBL/GenBank/DDBJ databases">
        <authorList>
            <consortium name="Pathogen Informatics"/>
        </authorList>
    </citation>
    <scope>NUCLEOTIDE SEQUENCE [LARGE SCALE GENOMIC DNA]</scope>
</reference>
<dbReference type="WBParaSite" id="GPUH_0002286301-mRNA-1">
    <property type="protein sequence ID" value="GPUH_0002286301-mRNA-1"/>
    <property type="gene ID" value="GPUH_0002286301"/>
</dbReference>
<dbReference type="OrthoDB" id="5980806at2759"/>
<proteinExistence type="predicted"/>
<gene>
    <name evidence="1" type="ORF">GPUH_LOCUS22836</name>
</gene>
<dbReference type="AlphaFoldDB" id="A0A183EPE5"/>